<feature type="region of interest" description="Disordered" evidence="4">
    <location>
        <begin position="329"/>
        <end position="352"/>
    </location>
</feature>
<feature type="domain" description="BZIP" evidence="5">
    <location>
        <begin position="44"/>
        <end position="102"/>
    </location>
</feature>
<keyword evidence="7" id="KW-1185">Reference proteome</keyword>
<accession>A0A9W8H6R5</accession>
<dbReference type="AlphaFoldDB" id="A0A9W8H6R5"/>
<comment type="subcellular location">
    <subcellularLocation>
        <location evidence="1">Nucleus</location>
    </subcellularLocation>
</comment>
<feature type="compositionally biased region" description="Low complexity" evidence="4">
    <location>
        <begin position="329"/>
        <end position="343"/>
    </location>
</feature>
<proteinExistence type="predicted"/>
<evidence type="ECO:0000259" key="5">
    <source>
        <dbReference type="PROSITE" id="PS50217"/>
    </source>
</evidence>
<evidence type="ECO:0000256" key="1">
    <source>
        <dbReference type="ARBA" id="ARBA00004123"/>
    </source>
</evidence>
<feature type="region of interest" description="Disordered" evidence="4">
    <location>
        <begin position="1"/>
        <end position="57"/>
    </location>
</feature>
<sequence>MSAVQVIPREAAAPQKRGVSDESHDDKKQRRPGRKPITAEAPSKRIAQNRAAQRAFRERKQQYLKGLEDKVRELTEQQERTERENQELKRHIDSLRSENSSLRSAKFTYESAPDADNSAAISDLLFQPSARSSGLDLSAVLDMQQAALSGADLTRPGAMAAIAPPRPSVSAAAAAAGTAATPSASASPQNVPIMNGNMDIVSTTTTAVAPGSVAGGFSSDIIGGIQMLASTTAQDIGTGTVLSQLLDTTTASAAPAISTAGIPELIAASSGTAIHTAAGGSPLSSATVATPGEMLAPLDPGGVFFGAGAFKDSAGYMASFASLISQQQQQQQQQQISTASQSSGFPPTPSFSELLSLSPQQVAASLQIPAASLQVPANSLQMPATTTTTGSDSAGIPAYLMAYRNPDPFSIGDDGDQLEKLLLSSMYSEAAPSTTGTAAAQAQLQSQPQPQQPQQSLSPVDLALLVASAAAAAPPPPSAGGSDAKGATGADNAIPENAGCIAGPLCTCRSVDGSPCDPCPKHGSPAELSEELREMAPKMLGYVCSETNRLADDDLNDLCSLMYKHAKCSEVQRRVELVRDKLKSEADSELFRTKQQLARQFGVQ</sequence>
<dbReference type="InterPro" id="IPR050936">
    <property type="entry name" value="AP-1-like"/>
</dbReference>
<feature type="compositionally biased region" description="Basic and acidic residues" evidence="4">
    <location>
        <begin position="18"/>
        <end position="28"/>
    </location>
</feature>
<dbReference type="Pfam" id="PF00170">
    <property type="entry name" value="bZIP_1"/>
    <property type="match status" value="1"/>
</dbReference>
<dbReference type="Gene3D" id="1.20.5.170">
    <property type="match status" value="1"/>
</dbReference>
<dbReference type="InterPro" id="IPR046347">
    <property type="entry name" value="bZIP_sf"/>
</dbReference>
<dbReference type="Proteomes" id="UP001140217">
    <property type="component" value="Unassembled WGS sequence"/>
</dbReference>
<keyword evidence="6" id="KW-0238">DNA-binding</keyword>
<protein>
    <submittedName>
        <fullName evidence="6">DNA-binding transcription factor yap1</fullName>
    </submittedName>
</protein>
<dbReference type="PROSITE" id="PS50217">
    <property type="entry name" value="BZIP"/>
    <property type="match status" value="1"/>
</dbReference>
<comment type="caution">
    <text evidence="6">The sequence shown here is derived from an EMBL/GenBank/DDBJ whole genome shotgun (WGS) entry which is preliminary data.</text>
</comment>
<dbReference type="PANTHER" id="PTHR40621:SF6">
    <property type="entry name" value="AP-1-LIKE TRANSCRIPTION FACTOR YAP1-RELATED"/>
    <property type="match status" value="1"/>
</dbReference>
<dbReference type="SMART" id="SM00338">
    <property type="entry name" value="BRLZ"/>
    <property type="match status" value="1"/>
</dbReference>
<evidence type="ECO:0000313" key="6">
    <source>
        <dbReference type="EMBL" id="KAJ2779316.1"/>
    </source>
</evidence>
<reference evidence="6" key="1">
    <citation type="submission" date="2022-07" db="EMBL/GenBank/DDBJ databases">
        <title>Phylogenomic reconstructions and comparative analyses of Kickxellomycotina fungi.</title>
        <authorList>
            <person name="Reynolds N.K."/>
            <person name="Stajich J.E."/>
            <person name="Barry K."/>
            <person name="Grigoriev I.V."/>
            <person name="Crous P."/>
            <person name="Smith M.E."/>
        </authorList>
    </citation>
    <scope>NUCLEOTIDE SEQUENCE</scope>
    <source>
        <strain evidence="6">NBRC 105414</strain>
    </source>
</reference>
<dbReference type="OrthoDB" id="2593073at2759"/>
<feature type="compositionally biased region" description="Low complexity" evidence="4">
    <location>
        <begin position="438"/>
        <end position="457"/>
    </location>
</feature>
<evidence type="ECO:0000313" key="7">
    <source>
        <dbReference type="Proteomes" id="UP001140217"/>
    </source>
</evidence>
<dbReference type="SUPFAM" id="SSF57959">
    <property type="entry name" value="Leucine zipper domain"/>
    <property type="match status" value="1"/>
</dbReference>
<name>A0A9W8H6R5_9FUNG</name>
<dbReference type="PROSITE" id="PS00036">
    <property type="entry name" value="BZIP_BASIC"/>
    <property type="match status" value="1"/>
</dbReference>
<evidence type="ECO:0000256" key="4">
    <source>
        <dbReference type="SAM" id="MobiDB-lite"/>
    </source>
</evidence>
<gene>
    <name evidence="6" type="primary">YAP1</name>
    <name evidence="6" type="ORF">H4R18_004087</name>
</gene>
<dbReference type="CDD" id="cd14688">
    <property type="entry name" value="bZIP_YAP"/>
    <property type="match status" value="1"/>
</dbReference>
<dbReference type="GO" id="GO:0000976">
    <property type="term" value="F:transcription cis-regulatory region binding"/>
    <property type="evidence" value="ECO:0007669"/>
    <property type="project" value="InterPro"/>
</dbReference>
<keyword evidence="2" id="KW-0539">Nucleus</keyword>
<dbReference type="PANTHER" id="PTHR40621">
    <property type="entry name" value="TRANSCRIPTION FACTOR KAPC-RELATED"/>
    <property type="match status" value="1"/>
</dbReference>
<evidence type="ECO:0000256" key="2">
    <source>
        <dbReference type="ARBA" id="ARBA00023242"/>
    </source>
</evidence>
<keyword evidence="3" id="KW-0175">Coiled coil</keyword>
<dbReference type="EMBL" id="JANBUL010000183">
    <property type="protein sequence ID" value="KAJ2779316.1"/>
    <property type="molecule type" value="Genomic_DNA"/>
</dbReference>
<feature type="region of interest" description="Disordered" evidence="4">
    <location>
        <begin position="433"/>
        <end position="457"/>
    </location>
</feature>
<dbReference type="GO" id="GO:0090575">
    <property type="term" value="C:RNA polymerase II transcription regulator complex"/>
    <property type="evidence" value="ECO:0007669"/>
    <property type="project" value="TreeGrafter"/>
</dbReference>
<evidence type="ECO:0000256" key="3">
    <source>
        <dbReference type="SAM" id="Coils"/>
    </source>
</evidence>
<dbReference type="GO" id="GO:0001228">
    <property type="term" value="F:DNA-binding transcription activator activity, RNA polymerase II-specific"/>
    <property type="evidence" value="ECO:0007669"/>
    <property type="project" value="TreeGrafter"/>
</dbReference>
<feature type="coiled-coil region" evidence="3">
    <location>
        <begin position="57"/>
        <end position="105"/>
    </location>
</feature>
<dbReference type="InterPro" id="IPR004827">
    <property type="entry name" value="bZIP"/>
</dbReference>
<organism evidence="6 7">
    <name type="scientific">Coemansia javaensis</name>
    <dbReference type="NCBI Taxonomy" id="2761396"/>
    <lineage>
        <taxon>Eukaryota</taxon>
        <taxon>Fungi</taxon>
        <taxon>Fungi incertae sedis</taxon>
        <taxon>Zoopagomycota</taxon>
        <taxon>Kickxellomycotina</taxon>
        <taxon>Kickxellomycetes</taxon>
        <taxon>Kickxellales</taxon>
        <taxon>Kickxellaceae</taxon>
        <taxon>Coemansia</taxon>
    </lineage>
</organism>